<dbReference type="SUPFAM" id="SSF47661">
    <property type="entry name" value="t-snare proteins"/>
    <property type="match status" value="1"/>
</dbReference>
<keyword evidence="2" id="KW-0315">Glutamine amidotransferase</keyword>
<evidence type="ECO:0000256" key="3">
    <source>
        <dbReference type="SAM" id="Phobius"/>
    </source>
</evidence>
<dbReference type="InterPro" id="IPR029055">
    <property type="entry name" value="Ntn_hydrolases_N"/>
</dbReference>
<dbReference type="InterPro" id="IPR010989">
    <property type="entry name" value="SNARE"/>
</dbReference>
<dbReference type="InterPro" id="IPR006011">
    <property type="entry name" value="Syntaxin_N"/>
</dbReference>
<gene>
    <name evidence="5" type="primary">FGENESH: predicted gene_7.185</name>
    <name evidence="5" type="ORF">BN2166_0038000</name>
</gene>
<organism evidence="5 6">
    <name type="scientific">Rhodotorula toruloides</name>
    <name type="common">Yeast</name>
    <name type="synonym">Rhodosporidium toruloides</name>
    <dbReference type="NCBI Taxonomy" id="5286"/>
    <lineage>
        <taxon>Eukaryota</taxon>
        <taxon>Fungi</taxon>
        <taxon>Dikarya</taxon>
        <taxon>Basidiomycota</taxon>
        <taxon>Pucciniomycotina</taxon>
        <taxon>Microbotryomycetes</taxon>
        <taxon>Sporidiobolales</taxon>
        <taxon>Sporidiobolaceae</taxon>
        <taxon>Rhodotorula</taxon>
    </lineage>
</organism>
<dbReference type="Gene3D" id="1.20.58.70">
    <property type="match status" value="1"/>
</dbReference>
<dbReference type="GO" id="GO:0016020">
    <property type="term" value="C:membrane"/>
    <property type="evidence" value="ECO:0007669"/>
    <property type="project" value="InterPro"/>
</dbReference>
<dbReference type="CDD" id="cd06223">
    <property type="entry name" value="PRTases_typeI"/>
    <property type="match status" value="1"/>
</dbReference>
<dbReference type="InterPro" id="IPR000836">
    <property type="entry name" value="PRTase_dom"/>
</dbReference>
<dbReference type="EMBL" id="CWKI01000007">
    <property type="protein sequence ID" value="CTR07939.1"/>
    <property type="molecule type" value="Genomic_DNA"/>
</dbReference>
<feature type="non-terminal residue" evidence="5">
    <location>
        <position position="476"/>
    </location>
</feature>
<dbReference type="SUPFAM" id="SSF53271">
    <property type="entry name" value="PRTase-like"/>
    <property type="match status" value="1"/>
</dbReference>
<dbReference type="Proteomes" id="UP000199069">
    <property type="component" value="Unassembled WGS sequence"/>
</dbReference>
<dbReference type="GO" id="GO:0016740">
    <property type="term" value="F:transferase activity"/>
    <property type="evidence" value="ECO:0007669"/>
    <property type="project" value="UniProtKB-KW"/>
</dbReference>
<keyword evidence="1" id="KW-0808">Transferase</keyword>
<dbReference type="CDD" id="cd15849">
    <property type="entry name" value="SNARE_Sso1"/>
    <property type="match status" value="1"/>
</dbReference>
<dbReference type="Gene3D" id="3.40.50.2020">
    <property type="match status" value="1"/>
</dbReference>
<dbReference type="InterPro" id="IPR000727">
    <property type="entry name" value="T_SNARE_dom"/>
</dbReference>
<dbReference type="AlphaFoldDB" id="A0A0K3CDX7"/>
<dbReference type="PANTHER" id="PTHR11907">
    <property type="entry name" value="AMIDOPHOSPHORIBOSYLTRANSFERASE"/>
    <property type="match status" value="1"/>
</dbReference>
<evidence type="ECO:0000256" key="1">
    <source>
        <dbReference type="ARBA" id="ARBA00022679"/>
    </source>
</evidence>
<evidence type="ECO:0000256" key="2">
    <source>
        <dbReference type="ARBA" id="ARBA00022962"/>
    </source>
</evidence>
<dbReference type="STRING" id="5286.A0A0K3CDX7"/>
<sequence length="476" mass="51411">KKKAAGAPLAREQDCPLDLLTLLSRLTASDDSFLSLPKSIVDDSIVRGTTSKEIIVMAREAGAKRVIMASCAPPIRYPCVYGIDMPSRHELVAHDRTEDEIAEYIGADHIIFQSLDDLVSSCQRLNVASYFRLLTPTDVRHRSAPRSTPAHPGVRGLPGCSLLLDSPAAFASSLSLDSCGDMAGLLKLPGSTAASKDGYASLDQPIKQHTVSAGGIKDVPIELGDLANDVYFDETKQTYSLQAPSESLAVEITTLSSRLSQDISYHRSRIAELGQQVGKDEARRGHWENLKAALQRMVEKWQRAEQSHREKVRDKIGRQMRIVNPDVTDEEVKQAVDTSAGAQTQVFQQAIMGARSAAAKSALTEAESRRSELVQIEETLVQLAALMQQVADLVVQQDVQITHIESTAAGVEADVEQGVKQIGLAKVSAAAARHKRKMCAAFGFLLLLVLIIVVVIEVKQGSGGGGGGKEEVKTET</sequence>
<evidence type="ECO:0000313" key="6">
    <source>
        <dbReference type="Proteomes" id="UP000199069"/>
    </source>
</evidence>
<dbReference type="InterPro" id="IPR029057">
    <property type="entry name" value="PRTase-like"/>
</dbReference>
<dbReference type="PROSITE" id="PS50192">
    <property type="entry name" value="T_SNARE"/>
    <property type="match status" value="1"/>
</dbReference>
<feature type="transmembrane region" description="Helical" evidence="3">
    <location>
        <begin position="438"/>
        <end position="456"/>
    </location>
</feature>
<keyword evidence="3" id="KW-0812">Transmembrane</keyword>
<dbReference type="Pfam" id="PF00804">
    <property type="entry name" value="Syntaxin"/>
    <property type="match status" value="1"/>
</dbReference>
<keyword evidence="6" id="KW-1185">Reference proteome</keyword>
<reference evidence="5 6" key="1">
    <citation type="submission" date="2015-07" db="EMBL/GenBank/DDBJ databases">
        <authorList>
            <person name="Cajimat M.N.B."/>
            <person name="Milazzo M.L."/>
            <person name="Fulhorst C.F."/>
        </authorList>
    </citation>
    <scope>NUCLEOTIDE SEQUENCE [LARGE SCALE GENOMIC DNA]</scope>
    <source>
        <strain evidence="5">Single colony</strain>
    </source>
</reference>
<evidence type="ECO:0000313" key="5">
    <source>
        <dbReference type="EMBL" id="CTR07939.1"/>
    </source>
</evidence>
<accession>A0A0K3CDX7</accession>
<feature type="non-terminal residue" evidence="5">
    <location>
        <position position="1"/>
    </location>
</feature>
<protein>
    <submittedName>
        <fullName evidence="5">FGENESH: predicted gene_7.185 protein</fullName>
    </submittedName>
</protein>
<name>A0A0K3CDX7_RHOTO</name>
<evidence type="ECO:0000259" key="4">
    <source>
        <dbReference type="PROSITE" id="PS50192"/>
    </source>
</evidence>
<keyword evidence="3" id="KW-1133">Transmembrane helix</keyword>
<dbReference type="Gene3D" id="3.60.20.10">
    <property type="entry name" value="Glutamine Phosphoribosylpyrophosphate, subunit 1, domain 1"/>
    <property type="match status" value="1"/>
</dbReference>
<dbReference type="GO" id="GO:0016192">
    <property type="term" value="P:vesicle-mediated transport"/>
    <property type="evidence" value="ECO:0007669"/>
    <property type="project" value="InterPro"/>
</dbReference>
<keyword evidence="3" id="KW-0472">Membrane</keyword>
<feature type="domain" description="T-SNARE coiled-coil homology" evidence="4">
    <location>
        <begin position="363"/>
        <end position="425"/>
    </location>
</feature>
<proteinExistence type="predicted"/>